<dbReference type="SUPFAM" id="SSF46894">
    <property type="entry name" value="C-terminal effector domain of the bipartite response regulators"/>
    <property type="match status" value="1"/>
</dbReference>
<name>A0A5M9I1T5_9FIRM</name>
<dbReference type="CDD" id="cd06170">
    <property type="entry name" value="LuxR_C_like"/>
    <property type="match status" value="1"/>
</dbReference>
<dbReference type="PANTHER" id="PTHR44688">
    <property type="entry name" value="DNA-BINDING TRANSCRIPTIONAL ACTIVATOR DEVR_DOSR"/>
    <property type="match status" value="1"/>
</dbReference>
<dbReference type="SMART" id="SM00421">
    <property type="entry name" value="HTH_LUXR"/>
    <property type="match status" value="1"/>
</dbReference>
<keyword evidence="3" id="KW-0804">Transcription</keyword>
<evidence type="ECO:0000259" key="4">
    <source>
        <dbReference type="PROSITE" id="PS50043"/>
    </source>
</evidence>
<organism evidence="5 6">
    <name type="scientific">Mediterraneibacter catenae</name>
    <dbReference type="NCBI Taxonomy" id="2594882"/>
    <lineage>
        <taxon>Bacteria</taxon>
        <taxon>Bacillati</taxon>
        <taxon>Bacillota</taxon>
        <taxon>Clostridia</taxon>
        <taxon>Lachnospirales</taxon>
        <taxon>Lachnospiraceae</taxon>
        <taxon>Mediterraneibacter</taxon>
    </lineage>
</organism>
<dbReference type="OrthoDB" id="1825091at2"/>
<reference evidence="5" key="1">
    <citation type="submission" date="2019-07" db="EMBL/GenBank/DDBJ databases">
        <authorList>
            <person name="Wongkuna S."/>
            <person name="Scaria J."/>
        </authorList>
    </citation>
    <scope>NUCLEOTIDE SEQUENCE [LARGE SCALE GENOMIC DNA]</scope>
    <source>
        <strain evidence="5">SW178</strain>
    </source>
</reference>
<feature type="domain" description="HTH luxR-type" evidence="4">
    <location>
        <begin position="724"/>
        <end position="789"/>
    </location>
</feature>
<comment type="caution">
    <text evidence="5">The sequence shown here is derived from an EMBL/GenBank/DDBJ whole genome shotgun (WGS) entry which is preliminary data.</text>
</comment>
<dbReference type="PRINTS" id="PR00038">
    <property type="entry name" value="HTHLUXR"/>
</dbReference>
<dbReference type="GO" id="GO:0003677">
    <property type="term" value="F:DNA binding"/>
    <property type="evidence" value="ECO:0007669"/>
    <property type="project" value="UniProtKB-KW"/>
</dbReference>
<keyword evidence="1" id="KW-0805">Transcription regulation</keyword>
<dbReference type="Gene3D" id="1.10.10.10">
    <property type="entry name" value="Winged helix-like DNA-binding domain superfamily/Winged helix DNA-binding domain"/>
    <property type="match status" value="1"/>
</dbReference>
<dbReference type="InterPro" id="IPR011990">
    <property type="entry name" value="TPR-like_helical_dom_sf"/>
</dbReference>
<dbReference type="InterPro" id="IPR036388">
    <property type="entry name" value="WH-like_DNA-bd_sf"/>
</dbReference>
<dbReference type="GO" id="GO:0006355">
    <property type="term" value="P:regulation of DNA-templated transcription"/>
    <property type="evidence" value="ECO:0007669"/>
    <property type="project" value="InterPro"/>
</dbReference>
<gene>
    <name evidence="5" type="ORF">FNY66_09755</name>
</gene>
<sequence>MGLRKVTIDKTACIEEMLPDYLAVCLSGMPGMGRKTAVRMLLDKHPEVNAVFCSVEEIEDGSAVNRREAHKTNWYLVRKPEGCCYPESNDGFWNFVRRMPKEDRILVAVDGLIPESFLELVWSGVMAVVIPETFWFTEAETYRYLKECRSELRYREVYYLTGGWAGCIAMMVRLEKQLTDRWTAWELSSRYEIRKYIQSQILDILPEDELRMLRERSAFPSLNEELVSILWENPGKDLEERLFVRGAMVYSPENNSWNVQPALRMAMDEYTSPELCMKAIAWYEEKGQIQDALTCCWYLHDYRKYTECLIRNYDKIPFLHYERAGSAGGDRNIPELFYLDWMERFLHQDAGGMEELRAQITELARAAVEAGADRERVSEICLNIAYTDPKLSTSEWMELLREKTEPGQRIRLYFMLGESVSYLSGLRDLSELFSCGKSERAEYRRLWEERLSSVNQIPYHLAELEYEFQTDGAMVKRGGRRLEVLPEIHRDAPWQVRLGMMYLAYLIADEKDGNENVRKYIRELADTLEKEENPVCRWNVRALYYLAEAKWGEKEGLMKWIRETGGDIENESGKTRFYMAAEVKINLYLGNYARAGDILQLLVPYFENGHSWRWLSESLFQRAIVEKEKGETGQALKTVAESLAAANPYRYVRIYTGYGRRGAELLEEYRKWIEKTETSYHQSKKKYKYGSVLRMPVPDWVDYIVRKAGRQKKYYLDLQEEQQNIYRVEKLTVTEQMVLQYLEKGYSNARISETMNIKLPTVKTHIYNIYKKLGVTTRIQAVQKVRELGLL</sequence>
<dbReference type="PROSITE" id="PS00622">
    <property type="entry name" value="HTH_LUXR_1"/>
    <property type="match status" value="1"/>
</dbReference>
<evidence type="ECO:0000256" key="1">
    <source>
        <dbReference type="ARBA" id="ARBA00023015"/>
    </source>
</evidence>
<keyword evidence="2" id="KW-0238">DNA-binding</keyword>
<evidence type="ECO:0000256" key="3">
    <source>
        <dbReference type="ARBA" id="ARBA00023163"/>
    </source>
</evidence>
<dbReference type="Proteomes" id="UP000322025">
    <property type="component" value="Unassembled WGS sequence"/>
</dbReference>
<dbReference type="InterPro" id="IPR016032">
    <property type="entry name" value="Sig_transdc_resp-reg_C-effctor"/>
</dbReference>
<accession>A0A5M9I1T5</accession>
<dbReference type="EMBL" id="VMSO01000011">
    <property type="protein sequence ID" value="KAA8501182.1"/>
    <property type="molecule type" value="Genomic_DNA"/>
</dbReference>
<proteinExistence type="predicted"/>
<dbReference type="Gene3D" id="1.25.40.10">
    <property type="entry name" value="Tetratricopeptide repeat domain"/>
    <property type="match status" value="1"/>
</dbReference>
<keyword evidence="6" id="KW-1185">Reference proteome</keyword>
<dbReference type="PANTHER" id="PTHR44688:SF16">
    <property type="entry name" value="DNA-BINDING TRANSCRIPTIONAL ACTIVATOR DEVR_DOSR"/>
    <property type="match status" value="1"/>
</dbReference>
<evidence type="ECO:0000256" key="2">
    <source>
        <dbReference type="ARBA" id="ARBA00023125"/>
    </source>
</evidence>
<evidence type="ECO:0000313" key="6">
    <source>
        <dbReference type="Proteomes" id="UP000322025"/>
    </source>
</evidence>
<dbReference type="InterPro" id="IPR000792">
    <property type="entry name" value="Tscrpt_reg_LuxR_C"/>
</dbReference>
<evidence type="ECO:0000313" key="5">
    <source>
        <dbReference type="EMBL" id="KAA8501182.1"/>
    </source>
</evidence>
<protein>
    <recommendedName>
        <fullName evidence="4">HTH luxR-type domain-containing protein</fullName>
    </recommendedName>
</protein>
<dbReference type="Pfam" id="PF00196">
    <property type="entry name" value="GerE"/>
    <property type="match status" value="1"/>
</dbReference>
<dbReference type="AlphaFoldDB" id="A0A5M9I1T5"/>
<dbReference type="PROSITE" id="PS50043">
    <property type="entry name" value="HTH_LUXR_2"/>
    <property type="match status" value="1"/>
</dbReference>